<accession>A0AAN1J6L4</accession>
<reference evidence="1 2" key="1">
    <citation type="submission" date="2018-01" db="EMBL/GenBank/DDBJ databases">
        <title>Species boundaries and ecological features among Paraburkholderia terrae DSMZ17804T, P. hospita DSMZ17164T and P. caribensis DSMZ13236T.</title>
        <authorList>
            <person name="Pratama A.A."/>
        </authorList>
    </citation>
    <scope>NUCLEOTIDE SEQUENCE [LARGE SCALE GENOMIC DNA]</scope>
    <source>
        <strain evidence="1 2">DSM 17164</strain>
    </source>
</reference>
<dbReference type="Proteomes" id="UP000236649">
    <property type="component" value="Chromosome 1"/>
</dbReference>
<evidence type="ECO:0000313" key="2">
    <source>
        <dbReference type="Proteomes" id="UP000236649"/>
    </source>
</evidence>
<protein>
    <submittedName>
        <fullName evidence="1">Uncharacterized protein</fullName>
    </submittedName>
</protein>
<dbReference type="EMBL" id="CP026105">
    <property type="protein sequence ID" value="AUT68346.1"/>
    <property type="molecule type" value="Genomic_DNA"/>
</dbReference>
<proteinExistence type="predicted"/>
<evidence type="ECO:0000313" key="1">
    <source>
        <dbReference type="EMBL" id="AUT68346.1"/>
    </source>
</evidence>
<sequence length="70" mass="7670">MAQVGAQMHEYKALPTYVVHHTFLMITLVAPRAPLHPGLAAKQIVGIPLAYSMDESSVSKRIIDSTIILQ</sequence>
<organism evidence="1 2">
    <name type="scientific">Paraburkholderia hospita</name>
    <dbReference type="NCBI Taxonomy" id="169430"/>
    <lineage>
        <taxon>Bacteria</taxon>
        <taxon>Pseudomonadati</taxon>
        <taxon>Pseudomonadota</taxon>
        <taxon>Betaproteobacteria</taxon>
        <taxon>Burkholderiales</taxon>
        <taxon>Burkholderiaceae</taxon>
        <taxon>Paraburkholderia</taxon>
    </lineage>
</organism>
<dbReference type="AlphaFoldDB" id="A0AAN1J6L4"/>
<dbReference type="KEGG" id="phs:C2L64_08380"/>
<name>A0AAN1J6L4_9BURK</name>
<gene>
    <name evidence="1" type="ORF">C2L64_08380</name>
</gene>